<keyword evidence="3" id="KW-1185">Reference proteome</keyword>
<reference evidence="2 3" key="1">
    <citation type="submission" date="2020-01" db="EMBL/GenBank/DDBJ databases">
        <title>Whole genome and functional gene identification of agarase of Vibrio HN897.</title>
        <authorList>
            <person name="Liu Y."/>
            <person name="Zhao Z."/>
        </authorList>
    </citation>
    <scope>NUCLEOTIDE SEQUENCE [LARGE SCALE GENOMIC DNA]</scope>
    <source>
        <strain evidence="2 3">HN897</strain>
    </source>
</reference>
<dbReference type="EMBL" id="CP047476">
    <property type="protein sequence ID" value="QIA65031.1"/>
    <property type="molecule type" value="Genomic_DNA"/>
</dbReference>
<accession>A0A7Z2T658</accession>
<dbReference type="AlphaFoldDB" id="A0A7Z2T658"/>
<gene>
    <name evidence="2" type="ORF">GT360_15830</name>
</gene>
<dbReference type="RefSeq" id="WP_164649930.1">
    <property type="nucleotide sequence ID" value="NZ_CP047476.1"/>
</dbReference>
<feature type="signal peptide" evidence="1">
    <location>
        <begin position="1"/>
        <end position="25"/>
    </location>
</feature>
<proteinExistence type="predicted"/>
<organism evidence="2 3">
    <name type="scientific">Vibrio astriarenae</name>
    <dbReference type="NCBI Taxonomy" id="1481923"/>
    <lineage>
        <taxon>Bacteria</taxon>
        <taxon>Pseudomonadati</taxon>
        <taxon>Pseudomonadota</taxon>
        <taxon>Gammaproteobacteria</taxon>
        <taxon>Vibrionales</taxon>
        <taxon>Vibrionaceae</taxon>
        <taxon>Vibrio</taxon>
    </lineage>
</organism>
<protein>
    <recommendedName>
        <fullName evidence="4">Metallopeptidase DUF4344</fullName>
    </recommendedName>
</protein>
<sequence length="252" mass="28739">MEFRLLMLKSIAVTLCLTLSGFTFAKIDVEYLATQTSQDKVNLEKINKNNITQRVIDLMDETVNLESHLTIRYGGEDGPLFDSEHQALLMPYAFVTEIEEQFNTIEPALSEDEMQQAIDGVLAHTLLHEIGHGLVYVNGLPVLGREEDAVDSFATVWLLEGFEEGQRMAFDAALMFALESEEVDEFMEEDFWGEHSLDEQRYYQTLCLIFGSDPEAMQQKTDIFDEAFVEERGESCVDDYEIVKGSWQAMTE</sequence>
<dbReference type="KEGG" id="vas:GT360_15830"/>
<evidence type="ECO:0000256" key="1">
    <source>
        <dbReference type="SAM" id="SignalP"/>
    </source>
</evidence>
<dbReference type="Pfam" id="PF14247">
    <property type="entry name" value="DUF4344"/>
    <property type="match status" value="1"/>
</dbReference>
<keyword evidence="1" id="KW-0732">Signal</keyword>
<evidence type="ECO:0008006" key="4">
    <source>
        <dbReference type="Google" id="ProtNLM"/>
    </source>
</evidence>
<feature type="chain" id="PRO_5031002619" description="Metallopeptidase DUF4344" evidence="1">
    <location>
        <begin position="26"/>
        <end position="252"/>
    </location>
</feature>
<dbReference type="Proteomes" id="UP000464262">
    <property type="component" value="Chromosome 2"/>
</dbReference>
<dbReference type="InterPro" id="IPR025644">
    <property type="entry name" value="DUF4344"/>
</dbReference>
<evidence type="ECO:0000313" key="2">
    <source>
        <dbReference type="EMBL" id="QIA65031.1"/>
    </source>
</evidence>
<evidence type="ECO:0000313" key="3">
    <source>
        <dbReference type="Proteomes" id="UP000464262"/>
    </source>
</evidence>
<name>A0A7Z2T658_9VIBR</name>